<keyword evidence="3" id="KW-1185">Reference proteome</keyword>
<evidence type="ECO:0000313" key="2">
    <source>
        <dbReference type="EMBL" id="TDB62319.1"/>
    </source>
</evidence>
<gene>
    <name evidence="2" type="ORF">EZE20_18225</name>
</gene>
<evidence type="ECO:0000313" key="3">
    <source>
        <dbReference type="Proteomes" id="UP000295706"/>
    </source>
</evidence>
<feature type="transmembrane region" description="Helical" evidence="1">
    <location>
        <begin position="45"/>
        <end position="66"/>
    </location>
</feature>
<reference evidence="2 3" key="1">
    <citation type="submission" date="2019-02" db="EMBL/GenBank/DDBJ databases">
        <title>Arundinibacter roseus gen. nov., sp. nov., a new member of the family Cytophagaceae.</title>
        <authorList>
            <person name="Szuroczki S."/>
            <person name="Khayer B."/>
            <person name="Sproer C."/>
            <person name="Toumi M."/>
            <person name="Szabo A."/>
            <person name="Felfoldi T."/>
            <person name="Schumann P."/>
            <person name="Toth E."/>
        </authorList>
    </citation>
    <scope>NUCLEOTIDE SEQUENCE [LARGE SCALE GENOMIC DNA]</scope>
    <source>
        <strain evidence="2 3">DMA-k-7a</strain>
    </source>
</reference>
<dbReference type="Proteomes" id="UP000295706">
    <property type="component" value="Unassembled WGS sequence"/>
</dbReference>
<comment type="caution">
    <text evidence="2">The sequence shown here is derived from an EMBL/GenBank/DDBJ whole genome shotgun (WGS) entry which is preliminary data.</text>
</comment>
<keyword evidence="1" id="KW-1133">Transmembrane helix</keyword>
<keyword evidence="1" id="KW-0472">Membrane</keyword>
<evidence type="ECO:0000256" key="1">
    <source>
        <dbReference type="SAM" id="Phobius"/>
    </source>
</evidence>
<sequence length="223" mass="27029">MKMRNSLFWPLLFFTLTVVDMISTYYVTPDLKHEGNPIVNRYNLGWISFLGFMLFTNIFWISLYLFHQFIFNYKNRTKTNNLHEYVYLYFLNQNKSFIFKELKADGITVIESLIYACTNFLGYFWIRVLCYTKLYAIVDNFLVGFFLKNFVRTRQDAHRTEYRLTDPSLMDLPGLDFIIWYAHEQAVIKENWFPIFNTAMMVLIVLFFLRHEYKRINNFLTIN</sequence>
<accession>A0A4R4K809</accession>
<proteinExistence type="predicted"/>
<feature type="transmembrane region" description="Helical" evidence="1">
    <location>
        <begin position="192"/>
        <end position="209"/>
    </location>
</feature>
<dbReference type="EMBL" id="SMJU01000012">
    <property type="protein sequence ID" value="TDB62319.1"/>
    <property type="molecule type" value="Genomic_DNA"/>
</dbReference>
<organism evidence="2 3">
    <name type="scientific">Arundinibacter roseus</name>
    <dbReference type="NCBI Taxonomy" id="2070510"/>
    <lineage>
        <taxon>Bacteria</taxon>
        <taxon>Pseudomonadati</taxon>
        <taxon>Bacteroidota</taxon>
        <taxon>Cytophagia</taxon>
        <taxon>Cytophagales</taxon>
        <taxon>Spirosomataceae</taxon>
        <taxon>Arundinibacter</taxon>
    </lineage>
</organism>
<keyword evidence="1" id="KW-0812">Transmembrane</keyword>
<protein>
    <submittedName>
        <fullName evidence="2">Uncharacterized protein</fullName>
    </submittedName>
</protein>
<dbReference type="AlphaFoldDB" id="A0A4R4K809"/>
<name>A0A4R4K809_9BACT</name>